<sequence length="70" mass="7341">MSTGEVTAFADVAALDHVHVFPLGKAFALPGPLPSIKQVSGILSRPLLGGRVPCIGKYGMVIRRSKIGIQ</sequence>
<accession>A0A645ADJ3</accession>
<reference evidence="1" key="1">
    <citation type="submission" date="2019-08" db="EMBL/GenBank/DDBJ databases">
        <authorList>
            <person name="Kucharzyk K."/>
            <person name="Murdoch R.W."/>
            <person name="Higgins S."/>
            <person name="Loffler F."/>
        </authorList>
    </citation>
    <scope>NUCLEOTIDE SEQUENCE</scope>
</reference>
<protein>
    <submittedName>
        <fullName evidence="1">Uncharacterized protein</fullName>
    </submittedName>
</protein>
<dbReference type="AlphaFoldDB" id="A0A645ADJ3"/>
<comment type="caution">
    <text evidence="1">The sequence shown here is derived from an EMBL/GenBank/DDBJ whole genome shotgun (WGS) entry which is preliminary data.</text>
</comment>
<gene>
    <name evidence="1" type="ORF">SDC9_94448</name>
</gene>
<evidence type="ECO:0000313" key="1">
    <source>
        <dbReference type="EMBL" id="MPM47734.1"/>
    </source>
</evidence>
<proteinExistence type="predicted"/>
<name>A0A645ADJ3_9ZZZZ</name>
<dbReference type="EMBL" id="VSSQ01011796">
    <property type="protein sequence ID" value="MPM47734.1"/>
    <property type="molecule type" value="Genomic_DNA"/>
</dbReference>
<organism evidence="1">
    <name type="scientific">bioreactor metagenome</name>
    <dbReference type="NCBI Taxonomy" id="1076179"/>
    <lineage>
        <taxon>unclassified sequences</taxon>
        <taxon>metagenomes</taxon>
        <taxon>ecological metagenomes</taxon>
    </lineage>
</organism>